<dbReference type="InterPro" id="IPR016181">
    <property type="entry name" value="Acyl_CoA_acyltransferase"/>
</dbReference>
<dbReference type="SUPFAM" id="SSF55729">
    <property type="entry name" value="Acyl-CoA N-acyltransferases (Nat)"/>
    <property type="match status" value="1"/>
</dbReference>
<name>A0ABW1WW80_9ACTN</name>
<dbReference type="EMBL" id="JBHSUA010000002">
    <property type="protein sequence ID" value="MFC6395459.1"/>
    <property type="molecule type" value="Genomic_DNA"/>
</dbReference>
<dbReference type="CDD" id="cd04301">
    <property type="entry name" value="NAT_SF"/>
    <property type="match status" value="1"/>
</dbReference>
<dbReference type="Proteomes" id="UP001596266">
    <property type="component" value="Unassembled WGS sequence"/>
</dbReference>
<keyword evidence="3" id="KW-0012">Acyltransferase</keyword>
<protein>
    <submittedName>
        <fullName evidence="3">GNAT family N-acetyltransferase</fullName>
        <ecNumber evidence="3">2.3.1.-</ecNumber>
    </submittedName>
</protein>
<organism evidence="3 4">
    <name type="scientific">Luteococcus sanguinis</name>
    <dbReference type="NCBI Taxonomy" id="174038"/>
    <lineage>
        <taxon>Bacteria</taxon>
        <taxon>Bacillati</taxon>
        <taxon>Actinomycetota</taxon>
        <taxon>Actinomycetes</taxon>
        <taxon>Propionibacteriales</taxon>
        <taxon>Propionibacteriaceae</taxon>
        <taxon>Luteococcus</taxon>
    </lineage>
</organism>
<dbReference type="InterPro" id="IPR000182">
    <property type="entry name" value="GNAT_dom"/>
</dbReference>
<feature type="region of interest" description="Disordered" evidence="1">
    <location>
        <begin position="278"/>
        <end position="300"/>
    </location>
</feature>
<dbReference type="InterPro" id="IPR056935">
    <property type="entry name" value="Rv0428c-like_C"/>
</dbReference>
<dbReference type="Pfam" id="PF24553">
    <property type="entry name" value="Rv0428c_C"/>
    <property type="match status" value="1"/>
</dbReference>
<proteinExistence type="predicted"/>
<comment type="caution">
    <text evidence="3">The sequence shown here is derived from an EMBL/GenBank/DDBJ whole genome shotgun (WGS) entry which is preliminary data.</text>
</comment>
<gene>
    <name evidence="3" type="ORF">ACFP57_00410</name>
</gene>
<keyword evidence="3" id="KW-0808">Transferase</keyword>
<evidence type="ECO:0000313" key="4">
    <source>
        <dbReference type="Proteomes" id="UP001596266"/>
    </source>
</evidence>
<dbReference type="RefSeq" id="WP_343886612.1">
    <property type="nucleotide sequence ID" value="NZ_BAAAKI010000017.1"/>
</dbReference>
<evidence type="ECO:0000313" key="3">
    <source>
        <dbReference type="EMBL" id="MFC6395459.1"/>
    </source>
</evidence>
<accession>A0ABW1WW80</accession>
<dbReference type="GO" id="GO:0016746">
    <property type="term" value="F:acyltransferase activity"/>
    <property type="evidence" value="ECO:0007669"/>
    <property type="project" value="UniProtKB-KW"/>
</dbReference>
<dbReference type="Gene3D" id="3.40.630.30">
    <property type="match status" value="1"/>
</dbReference>
<feature type="domain" description="N-acetyltransferase" evidence="2">
    <location>
        <begin position="173"/>
        <end position="340"/>
    </location>
</feature>
<reference evidence="4" key="1">
    <citation type="journal article" date="2019" name="Int. J. Syst. Evol. Microbiol.">
        <title>The Global Catalogue of Microorganisms (GCM) 10K type strain sequencing project: providing services to taxonomists for standard genome sequencing and annotation.</title>
        <authorList>
            <consortium name="The Broad Institute Genomics Platform"/>
            <consortium name="The Broad Institute Genome Sequencing Center for Infectious Disease"/>
            <person name="Wu L."/>
            <person name="Ma J."/>
        </authorList>
    </citation>
    <scope>NUCLEOTIDE SEQUENCE [LARGE SCALE GENOMIC DNA]</scope>
    <source>
        <strain evidence="4">CGMCC 1.15277</strain>
    </source>
</reference>
<dbReference type="EC" id="2.3.1.-" evidence="3"/>
<sequence>MVQIPTPPVGGRLSIRYVDQAGAHDVVGHLMGLDECCVELLPVGRGPVRVPVASVRAARVAPPRAVRPTSSVDDIQRLAARGWPGLASERLGGWELHYGDGHSSRANSCLPLGDPGMDVGDAIEEVVGRYRERGLSPSVQVAARSFDEGNEPGRVLDERLAGAGWAVRTPSVVMVRDLRRPALPESSDLFVQWASVPDEVWLGCEPSEHPARLDVLTAAPASYGTAVVDGEAVGCVRAVRTDDWVGVSGLFVRPEVRGKGYGRALALAALRVGGAAKPLDGPGHGVQTGERQSRGLGERASGAPARFAYLQVLADNRGARGLYERLGFTVHHEYRYRVAP</sequence>
<evidence type="ECO:0000259" key="2">
    <source>
        <dbReference type="PROSITE" id="PS51186"/>
    </source>
</evidence>
<evidence type="ECO:0000256" key="1">
    <source>
        <dbReference type="SAM" id="MobiDB-lite"/>
    </source>
</evidence>
<dbReference type="PROSITE" id="PS51186">
    <property type="entry name" value="GNAT"/>
    <property type="match status" value="1"/>
</dbReference>
<keyword evidence="4" id="KW-1185">Reference proteome</keyword>